<dbReference type="Gene3D" id="1.10.472.10">
    <property type="entry name" value="Cyclin-like"/>
    <property type="match status" value="2"/>
</dbReference>
<dbReference type="AlphaFoldDB" id="B9F8U0"/>
<dbReference type="PROSITE" id="PS00292">
    <property type="entry name" value="CYCLINS"/>
    <property type="match status" value="2"/>
</dbReference>
<evidence type="ECO:0000259" key="8">
    <source>
        <dbReference type="SMART" id="SM01332"/>
    </source>
</evidence>
<keyword evidence="3 5" id="KW-0195">Cyclin</keyword>
<sequence>MGFLCRRRSSAAPAESFSLLCEEDSESVFGSDDDGVEETATMAPELGKMMSLGFSASHHLGDGGGGGEELVGSFMEKEVEQMVETARGEYLTKLSNGGIELSCRIAAIDWICKVQAYYSFGPLCAYLAVNYLDRFLSSVEFSVTEDSESVFGSDDDGVEETATMAPELGKMMSLGFSASHHLGDGGGGGEELVGSFMEKEVEQMVETARGEYLTKLSNGGIELSCRIAAIDWICKVQAYYSCGPLCAYLAVNYLDRFLSSVEFSVTNDMPWMQQLLIVACLSLAAKMEETAAPGTLDLQVCNPEYVFDAETIHRMEIIVLTTLKWRMQAVTPFTYIGHFLDKINEGNRITSELISRCTEIILSTMKATVFLRFRPSEIATAVALSVVADGGRVLDFGGVLESSKLPVDKDNVGRCHQAMQEMALVMQNSTASPSGQSLGHPSTFNQPIRGSYSESAKNQSLIPPQIYSPRVHLPSDSQDLNCAVVAAMEWQRSGDRQQRPERRSEGVGLERQWSAVAHDGGGGGTPAIWGGRTAACDSVEGFDRPTIVPSSSKNK</sequence>
<dbReference type="Pfam" id="PF02984">
    <property type="entry name" value="Cyclin_C"/>
    <property type="match status" value="1"/>
</dbReference>
<dbReference type="InterPro" id="IPR048258">
    <property type="entry name" value="Cyclins_cyclin-box"/>
</dbReference>
<evidence type="ECO:0000256" key="2">
    <source>
        <dbReference type="ARBA" id="ARBA00022618"/>
    </source>
</evidence>
<dbReference type="InterPro" id="IPR036915">
    <property type="entry name" value="Cyclin-like_sf"/>
</dbReference>
<comment type="similarity">
    <text evidence="1">Belongs to the cyclin family. Cyclin D subfamily.</text>
</comment>
<dbReference type="GO" id="GO:0051301">
    <property type="term" value="P:cell division"/>
    <property type="evidence" value="ECO:0007669"/>
    <property type="project" value="UniProtKB-KW"/>
</dbReference>
<dbReference type="InterPro" id="IPR013763">
    <property type="entry name" value="Cyclin-like_dom"/>
</dbReference>
<dbReference type="Pfam" id="PF00134">
    <property type="entry name" value="Cyclin_N"/>
    <property type="match status" value="2"/>
</dbReference>
<dbReference type="EMBL" id="CM000140">
    <property type="protein sequence ID" value="EEE59188.1"/>
    <property type="molecule type" value="Genomic_DNA"/>
</dbReference>
<dbReference type="SMART" id="SM01332">
    <property type="entry name" value="Cyclin_C"/>
    <property type="match status" value="1"/>
</dbReference>
<evidence type="ECO:0000313" key="9">
    <source>
        <dbReference type="EMBL" id="EEE59188.1"/>
    </source>
</evidence>
<accession>B9F8U0</accession>
<dbReference type="CDD" id="cd20543">
    <property type="entry name" value="CYCLIN_AtCycD-like_rpt1"/>
    <property type="match status" value="1"/>
</dbReference>
<protein>
    <recommendedName>
        <fullName evidence="10">Cyclin N-terminal domain-containing protein</fullName>
    </recommendedName>
</protein>
<evidence type="ECO:0000256" key="4">
    <source>
        <dbReference type="ARBA" id="ARBA00023306"/>
    </source>
</evidence>
<dbReference type="SMART" id="SM00385">
    <property type="entry name" value="CYCLIN"/>
    <property type="match status" value="1"/>
</dbReference>
<feature type="domain" description="Cyclin C-terminal" evidence="8">
    <location>
        <begin position="330"/>
        <end position="465"/>
    </location>
</feature>
<evidence type="ECO:0000256" key="3">
    <source>
        <dbReference type="ARBA" id="ARBA00023127"/>
    </source>
</evidence>
<evidence type="ECO:0000256" key="6">
    <source>
        <dbReference type="SAM" id="MobiDB-lite"/>
    </source>
</evidence>
<reference evidence="9" key="1">
    <citation type="journal article" date="2005" name="PLoS Biol.">
        <title>The genomes of Oryza sativa: a history of duplications.</title>
        <authorList>
            <person name="Yu J."/>
            <person name="Wang J."/>
            <person name="Lin W."/>
            <person name="Li S."/>
            <person name="Li H."/>
            <person name="Zhou J."/>
            <person name="Ni P."/>
            <person name="Dong W."/>
            <person name="Hu S."/>
            <person name="Zeng C."/>
            <person name="Zhang J."/>
            <person name="Zhang Y."/>
            <person name="Li R."/>
            <person name="Xu Z."/>
            <person name="Li S."/>
            <person name="Li X."/>
            <person name="Zheng H."/>
            <person name="Cong L."/>
            <person name="Lin L."/>
            <person name="Yin J."/>
            <person name="Geng J."/>
            <person name="Li G."/>
            <person name="Shi J."/>
            <person name="Liu J."/>
            <person name="Lv H."/>
            <person name="Li J."/>
            <person name="Wang J."/>
            <person name="Deng Y."/>
            <person name="Ran L."/>
            <person name="Shi X."/>
            <person name="Wang X."/>
            <person name="Wu Q."/>
            <person name="Li C."/>
            <person name="Ren X."/>
            <person name="Wang J."/>
            <person name="Wang X."/>
            <person name="Li D."/>
            <person name="Liu D."/>
            <person name="Zhang X."/>
            <person name="Ji Z."/>
            <person name="Zhao W."/>
            <person name="Sun Y."/>
            <person name="Zhang Z."/>
            <person name="Bao J."/>
            <person name="Han Y."/>
            <person name="Dong L."/>
            <person name="Ji J."/>
            <person name="Chen P."/>
            <person name="Wu S."/>
            <person name="Liu J."/>
            <person name="Xiao Y."/>
            <person name="Bu D."/>
            <person name="Tan J."/>
            <person name="Yang L."/>
            <person name="Ye C."/>
            <person name="Zhang J."/>
            <person name="Xu J."/>
            <person name="Zhou Y."/>
            <person name="Yu Y."/>
            <person name="Zhang B."/>
            <person name="Zhuang S."/>
            <person name="Wei H."/>
            <person name="Liu B."/>
            <person name="Lei M."/>
            <person name="Yu H."/>
            <person name="Li Y."/>
            <person name="Xu H."/>
            <person name="Wei S."/>
            <person name="He X."/>
            <person name="Fang L."/>
            <person name="Zhang Z."/>
            <person name="Zhang Y."/>
            <person name="Huang X."/>
            <person name="Su Z."/>
            <person name="Tong W."/>
            <person name="Li J."/>
            <person name="Tong Z."/>
            <person name="Li S."/>
            <person name="Ye J."/>
            <person name="Wang L."/>
            <person name="Fang L."/>
            <person name="Lei T."/>
            <person name="Chen C."/>
            <person name="Chen H."/>
            <person name="Xu Z."/>
            <person name="Li H."/>
            <person name="Huang H."/>
            <person name="Zhang F."/>
            <person name="Xu H."/>
            <person name="Li N."/>
            <person name="Zhao C."/>
            <person name="Li S."/>
            <person name="Dong L."/>
            <person name="Huang Y."/>
            <person name="Li L."/>
            <person name="Xi Y."/>
            <person name="Qi Q."/>
            <person name="Li W."/>
            <person name="Zhang B."/>
            <person name="Hu W."/>
            <person name="Zhang Y."/>
            <person name="Tian X."/>
            <person name="Jiao Y."/>
            <person name="Liang X."/>
            <person name="Jin J."/>
            <person name="Gao L."/>
            <person name="Zheng W."/>
            <person name="Hao B."/>
            <person name="Liu S."/>
            <person name="Wang W."/>
            <person name="Yuan L."/>
            <person name="Cao M."/>
            <person name="McDermott J."/>
            <person name="Samudrala R."/>
            <person name="Wang J."/>
            <person name="Wong G.K."/>
            <person name="Yang H."/>
        </authorList>
    </citation>
    <scope>NUCLEOTIDE SEQUENCE [LARGE SCALE GENOMIC DNA]</scope>
</reference>
<reference evidence="9" key="2">
    <citation type="submission" date="2008-12" db="EMBL/GenBank/DDBJ databases">
        <title>Improved gene annotation of the rice (Oryza sativa) genomes.</title>
        <authorList>
            <person name="Wang J."/>
            <person name="Li R."/>
            <person name="Fan W."/>
            <person name="Huang Q."/>
            <person name="Zhang J."/>
            <person name="Zhou Y."/>
            <person name="Hu Y."/>
            <person name="Zi S."/>
            <person name="Li J."/>
            <person name="Ni P."/>
            <person name="Zheng H."/>
            <person name="Zhang Y."/>
            <person name="Zhao M."/>
            <person name="Hao Q."/>
            <person name="McDermott J."/>
            <person name="Samudrala R."/>
            <person name="Kristiansen K."/>
            <person name="Wong G.K.-S."/>
        </authorList>
    </citation>
    <scope>NUCLEOTIDE SEQUENCE</scope>
</reference>
<feature type="region of interest" description="Disordered" evidence="6">
    <location>
        <begin position="491"/>
        <end position="511"/>
    </location>
</feature>
<dbReference type="SUPFAM" id="SSF47954">
    <property type="entry name" value="Cyclin-like"/>
    <property type="match status" value="2"/>
</dbReference>
<dbReference type="InterPro" id="IPR006671">
    <property type="entry name" value="Cyclin_N"/>
</dbReference>
<name>B9F8U0_ORYSJ</name>
<feature type="compositionally biased region" description="Basic and acidic residues" evidence="6">
    <location>
        <begin position="492"/>
        <end position="505"/>
    </location>
</feature>
<organism evidence="9">
    <name type="scientific">Oryza sativa subsp. japonica</name>
    <name type="common">Rice</name>
    <dbReference type="NCBI Taxonomy" id="39947"/>
    <lineage>
        <taxon>Eukaryota</taxon>
        <taxon>Viridiplantae</taxon>
        <taxon>Streptophyta</taxon>
        <taxon>Embryophyta</taxon>
        <taxon>Tracheophyta</taxon>
        <taxon>Spermatophyta</taxon>
        <taxon>Magnoliopsida</taxon>
        <taxon>Liliopsida</taxon>
        <taxon>Poales</taxon>
        <taxon>Poaceae</taxon>
        <taxon>BOP clade</taxon>
        <taxon>Oryzoideae</taxon>
        <taxon>Oryzeae</taxon>
        <taxon>Oryzinae</taxon>
        <taxon>Oryza</taxon>
        <taxon>Oryza sativa</taxon>
    </lineage>
</organism>
<dbReference type="FunFam" id="1.10.472.10:FF:000040">
    <property type="entry name" value="D6-type cyclin"/>
    <property type="match status" value="1"/>
</dbReference>
<proteinExistence type="inferred from homology"/>
<dbReference type="PANTHER" id="PTHR10177">
    <property type="entry name" value="CYCLINS"/>
    <property type="match status" value="1"/>
</dbReference>
<evidence type="ECO:0008006" key="10">
    <source>
        <dbReference type="Google" id="ProtNLM"/>
    </source>
</evidence>
<keyword evidence="4" id="KW-0131">Cell cycle</keyword>
<dbReference type="Proteomes" id="UP000007752">
    <property type="component" value="Chromosome 3"/>
</dbReference>
<keyword evidence="2" id="KW-0132">Cell division</keyword>
<dbReference type="CDD" id="cd20544">
    <property type="entry name" value="CYCLIN_AtCycD-like_rpt2"/>
    <property type="match status" value="1"/>
</dbReference>
<dbReference type="InterPro" id="IPR039361">
    <property type="entry name" value="Cyclin"/>
</dbReference>
<evidence type="ECO:0000259" key="7">
    <source>
        <dbReference type="SMART" id="SM00385"/>
    </source>
</evidence>
<evidence type="ECO:0000256" key="1">
    <source>
        <dbReference type="ARBA" id="ARBA00009065"/>
    </source>
</evidence>
<feature type="domain" description="Cyclin-like" evidence="7">
    <location>
        <begin position="231"/>
        <end position="321"/>
    </location>
</feature>
<dbReference type="InterPro" id="IPR004367">
    <property type="entry name" value="Cyclin_C-dom"/>
</dbReference>
<gene>
    <name evidence="9" type="ORF">OsJ_11124</name>
</gene>
<evidence type="ECO:0000256" key="5">
    <source>
        <dbReference type="RuleBase" id="RU000383"/>
    </source>
</evidence>
<dbReference type="FunFam" id="1.10.472.10:FF:000060">
    <property type="entry name" value="D6-type cyclin"/>
    <property type="match status" value="1"/>
</dbReference>